<dbReference type="InterPro" id="IPR043504">
    <property type="entry name" value="Peptidase_S1_PA_chymotrypsin"/>
</dbReference>
<evidence type="ECO:0000259" key="10">
    <source>
        <dbReference type="PROSITE" id="PS50240"/>
    </source>
</evidence>
<feature type="domain" description="EGF-like" evidence="9">
    <location>
        <begin position="1928"/>
        <end position="1963"/>
    </location>
</feature>
<dbReference type="PROSITE" id="PS50240">
    <property type="entry name" value="TRYPSIN_DOM"/>
    <property type="match status" value="1"/>
</dbReference>
<feature type="disulfide bond" evidence="6">
    <location>
        <begin position="2415"/>
        <end position="2424"/>
    </location>
</feature>
<feature type="disulfide bond" evidence="6">
    <location>
        <begin position="2351"/>
        <end position="2360"/>
    </location>
</feature>
<protein>
    <submittedName>
        <fullName evidence="12">Neurogenic locus notch-like protein 1</fullName>
    </submittedName>
</protein>
<dbReference type="SUPFAM" id="SSF57196">
    <property type="entry name" value="EGF/Laminin"/>
    <property type="match status" value="11"/>
</dbReference>
<feature type="disulfide bond" evidence="6">
    <location>
        <begin position="1990"/>
        <end position="1999"/>
    </location>
</feature>
<dbReference type="EMBL" id="JARQWQ010000071">
    <property type="protein sequence ID" value="KAK2554218.1"/>
    <property type="molecule type" value="Genomic_DNA"/>
</dbReference>
<evidence type="ECO:0000256" key="1">
    <source>
        <dbReference type="ARBA" id="ARBA00022536"/>
    </source>
</evidence>
<sequence length="2476" mass="275749">MKKSLFVLFLLSSVFTSIIYARGFSEPSLAKFSHKRQGHVPTEKYPWHVFIDAGNCSGVVVKERWILTSALCARDLTTQRSTAGLSLILNGDPEGDRSVVFLRVRNRSMGRNFFGTYAVPVMKAFVFPKYNTRTSTDNFGLLYLARKAVLRNTQHISLIKLPDVKLLTSLSLTRNFSSTILGWGQNSFGLKLPQRFKEGGNVSADRVCPHRSSEDEMFHPVGLEKSWCFVAGTQGMPSIDRGSPLVVKRNRTWVIIGVYSRGETRRSYKLATLFSRIDASVLAWMTKLFAVGDKPQCKPSGHKVLDTPARAQSNKVNLSAPLCDNNLKEDWYKIEINGFPAIIPTNCPAIGSCGTQAQIWIMSMEKLRFGEDRNGSACVAWNGPLERICCMWKWPIRVTHCGDFVVYWLKGVEDFERAPCRFGKMDDMSLCNDEVHGGTGEHKKKKEQVSHPTLTRPPNVTPMIPPGESEAVHLICAYSVMSQGFTDIGYQVTWYKLLHFLGGKTGKLVLQTIRTNETSTVINSRSADFRLGDTITCEVSLFHWEIPKNTSNAVPSEYFYVGVKVQPSYIDISEDQTIREFIISLTVPLVCPMVYPNCTIKIPIYLKPAGDRSRVISTQDIVLSTCEVTLKPQPCTRHDCGSEIVSIMAVSDFIDDGDRMTMILTKPAVSRSSLWKSYDPPDAIVQSKDIRTPRCYLFAQSYIKTIYDRFYQIQSEVSTFVLYKSTWSNLEVHTRFWRCNKSAKPSFCACGVAATDGDDVVAMDMCHGRFLETSVQISVKSGLPLSKGMRITEAVSGKRYTVHFPSGVSVQADVFEWGLNVRLQATGSHHNHVTGICGMSDENDFSFEGLPAKRNDTERWRLRDSESLFSYKPRNKHRPYQNEFFCACKEHSTKKRRKCSNCESQCRRRQYIFWSSVTRERDLTKKVQYWKTLESEKHVNVSNSWYSYDVNHLDVENRFFQGNSDTLLTALSVNSRCRRLLTNSPLARSCAPVIGQHVQNQLVKICFRDMMYTGVSSMVWGVAALLQNLCEDVVFTNTSSWEPSGAKLRPSKKITRKFCPRFCSDHGKCVKGTCKCRRGRTGEDCSVFTRRPPQLISVFNDGKCDLRTLPCKQVIVVGSAFNNSRDLRCSVSRIKRASFVRQTFLAKATYGSYREVTKARVILMVAVERVVNPILRISANGVHQTTVNTVGRTEIVNQGRAQIIRHVFMVNARAQRMEDTFASVTMDSEVRSRCDVIVNLCSPNPCGERGTCVQLESTFHCICLPGFTGPRRFEATNPCTSISCKNGSCAINGTDARCSCDDGFTGEYCETSIQEVLSANEDFFSPPENCLCPKSFIVKLDELTHRNERHGKDLGGTRDLDGLIPDTSLSDVRILCYINSTVTSGNCSIDLSLQKNENGDCYGNFVDICYIGLICGTCNKSVNSTEQGNSGSLNLVSFHLQRNLSFNQTCYYFEISLSGIEDDQGKKCRRISSIKENITLIQNHNCSIEGRLDFCLLEAVKGVLGYVDYSSLYKLCNESIESAVSRGNESTFFKDSDNCTCLTSSCHQIHYIHGRCKFCAEGKVLCEWERGFKEQTCNVTINDLCQSHKCIHGECTDLEGSFRCECHEGFEGKYCDKQAALSPCEANLCINGQCLNRDVQTADRHSSLVLCLCNDGYTGEFCQTRINSCTNNPCKHGLCIDSDSNFHCFCDEGYTGMFCDVDIDPCSKNPCQNGSCTAINTTRFQCNCFKGFQGKTCNATINHCTSSPCKNDSTCISRNNSFMCSQNEENTKKSSVEVIGGQCEKNPCIHGICRTRESSFKCYCYRGYSGEFCQRRVNPCEPNPCEHGFCLHRHTPWFDCRCELGYTGRFCHKDIDMCQSNPCKYGTCVKLRMSFQCQCAPGFYGRHCDKNISSCHSRPCKRGVCVTTADSFVCECPSIFTGRFCEKIIDPCKSTRCKYGFCVPNKDSFRCACYYGYTGRNCHVPMDPCFSKPCARGDCIATANSFTCVCPHAYTGPFCESKIDACKSNPCLNGTCTSTNHSFQCICDNGFSGELCEVAIDPCAANRCRNGKCSSQGFRYFCTCYKGFSGRHCESDIDECLDSPCFDGVQCLNYVGTFRCGSCPEGFTGNGSVCHKGVPFDPCQEITCFPGVSCEQRGDTYGCGNCPERFTGDGINCTVINPTERNSCSPNPCYPMVQCSTVKGSQLGYRCGPCPDGYTGSGVKCTPLCPVPCPYGMRCIGHQTCRCPEGYRGVGCKSPICRDGCYNGGRCVKPDECKCKEGYEGLSCLSPICWPPCSCIGLHVCKCLPEFSGRRCEIAPCSPRCQNGGLCLLGNMCKCPAEYVGDQCQFPLCRLPCFNGGKCVRPNVCMCSADWRGNQCQRPVCHLPCLNGGRCARPNHCTCTSGYSGIMCEKAVCSLPCLNGGQCVRPGACACPFGFTGRQCELKENIAPEPTILGKKDCIKRKGTVALEYLRNVHSKGSRQEFIISGKDTVGS</sequence>
<dbReference type="SMART" id="SM00020">
    <property type="entry name" value="Tryp_SPc"/>
    <property type="match status" value="1"/>
</dbReference>
<dbReference type="PROSITE" id="PS00022">
    <property type="entry name" value="EGF_1"/>
    <property type="match status" value="16"/>
</dbReference>
<feature type="domain" description="VWFD" evidence="11">
    <location>
        <begin position="693"/>
        <end position="868"/>
    </location>
</feature>
<feature type="disulfide bond" evidence="6">
    <location>
        <begin position="1606"/>
        <end position="1615"/>
    </location>
</feature>
<feature type="disulfide bond" evidence="6">
    <location>
        <begin position="2397"/>
        <end position="2407"/>
    </location>
</feature>
<feature type="disulfide bond" evidence="6">
    <location>
        <begin position="1585"/>
        <end position="1595"/>
    </location>
</feature>
<dbReference type="Pfam" id="PF00008">
    <property type="entry name" value="EGF"/>
    <property type="match status" value="4"/>
</dbReference>
<dbReference type="InterPro" id="IPR018097">
    <property type="entry name" value="EGF_Ca-bd_CS"/>
</dbReference>
<dbReference type="GO" id="GO:0006508">
    <property type="term" value="P:proteolysis"/>
    <property type="evidence" value="ECO:0007669"/>
    <property type="project" value="InterPro"/>
</dbReference>
<dbReference type="Pfam" id="PF25776">
    <property type="entry name" value="Ig_VWDE"/>
    <property type="match status" value="1"/>
</dbReference>
<keyword evidence="3" id="KW-0677">Repeat</keyword>
<keyword evidence="5" id="KW-0325">Glycoprotein</keyword>
<evidence type="ECO:0000313" key="12">
    <source>
        <dbReference type="EMBL" id="KAK2554218.1"/>
    </source>
</evidence>
<feature type="disulfide bond" evidence="6">
    <location>
        <begin position="1690"/>
        <end position="1699"/>
    </location>
</feature>
<feature type="domain" description="EGF-like" evidence="9">
    <location>
        <begin position="2393"/>
        <end position="2425"/>
    </location>
</feature>
<name>A0AAD9Q3Y6_ACRCE</name>
<dbReference type="InterPro" id="IPR001846">
    <property type="entry name" value="VWF_type-D"/>
</dbReference>
<dbReference type="GO" id="GO:0005509">
    <property type="term" value="F:calcium ion binding"/>
    <property type="evidence" value="ECO:0007669"/>
    <property type="project" value="InterPro"/>
</dbReference>
<keyword evidence="4 6" id="KW-1015">Disulfide bond</keyword>
<feature type="disulfide bond" evidence="6">
    <location>
        <begin position="1653"/>
        <end position="1662"/>
    </location>
</feature>
<feature type="domain" description="EGF-like" evidence="9">
    <location>
        <begin position="1816"/>
        <end position="1852"/>
    </location>
</feature>
<dbReference type="PANTHER" id="PTHR24049:SF22">
    <property type="entry name" value="DROSOPHILA CRUMBS HOMOLOG"/>
    <property type="match status" value="1"/>
</dbReference>
<feature type="disulfide bond" evidence="6">
    <location>
        <begin position="2043"/>
        <end position="2053"/>
    </location>
</feature>
<dbReference type="PANTHER" id="PTHR24049">
    <property type="entry name" value="CRUMBS FAMILY MEMBER"/>
    <property type="match status" value="1"/>
</dbReference>
<evidence type="ECO:0000256" key="8">
    <source>
        <dbReference type="SAM" id="SignalP"/>
    </source>
</evidence>
<dbReference type="InterPro" id="IPR001254">
    <property type="entry name" value="Trypsin_dom"/>
</dbReference>
<feature type="domain" description="EGF-like" evidence="9">
    <location>
        <begin position="1665"/>
        <end position="1700"/>
    </location>
</feature>
<evidence type="ECO:0000256" key="6">
    <source>
        <dbReference type="PROSITE-ProRule" id="PRU00076"/>
    </source>
</evidence>
<dbReference type="PROSITE" id="PS51233">
    <property type="entry name" value="VWFD"/>
    <property type="match status" value="1"/>
</dbReference>
<dbReference type="FunFam" id="2.10.25.10:FF:000066">
    <property type="entry name" value="FAT atypical cadherin 4"/>
    <property type="match status" value="1"/>
</dbReference>
<feature type="domain" description="EGF-like" evidence="9">
    <location>
        <begin position="1581"/>
        <end position="1616"/>
    </location>
</feature>
<dbReference type="SUPFAM" id="SSF50494">
    <property type="entry name" value="Trypsin-like serine proteases"/>
    <property type="match status" value="1"/>
</dbReference>
<feature type="disulfide bond" evidence="6">
    <location>
        <begin position="1916"/>
        <end position="1925"/>
    </location>
</feature>
<feature type="disulfide bond" evidence="6">
    <location>
        <begin position="1953"/>
        <end position="1962"/>
    </location>
</feature>
<dbReference type="Proteomes" id="UP001249851">
    <property type="component" value="Unassembled WGS sequence"/>
</dbReference>
<dbReference type="InterPro" id="IPR000152">
    <property type="entry name" value="EGF-type_Asp/Asn_hydroxyl_site"/>
</dbReference>
<dbReference type="FunFam" id="2.10.25.10:FF:000279">
    <property type="entry name" value="Neurogenic locus notch 1"/>
    <property type="match status" value="1"/>
</dbReference>
<comment type="caution">
    <text evidence="6">Lacks conserved residue(s) required for the propagation of feature annotation.</text>
</comment>
<feature type="disulfide bond" evidence="6">
    <location>
        <begin position="2006"/>
        <end position="2016"/>
    </location>
</feature>
<feature type="disulfide bond" evidence="6">
    <location>
        <begin position="1879"/>
        <end position="1888"/>
    </location>
</feature>
<feature type="disulfide bond" evidence="6">
    <location>
        <begin position="1300"/>
        <end position="1309"/>
    </location>
</feature>
<proteinExistence type="predicted"/>
<accession>A0AAD9Q3Y6</accession>
<feature type="disulfide bond" evidence="6">
    <location>
        <begin position="1669"/>
        <end position="1679"/>
    </location>
</feature>
<feature type="chain" id="PRO_5041937338" evidence="8">
    <location>
        <begin position="22"/>
        <end position="2476"/>
    </location>
</feature>
<dbReference type="SUPFAM" id="SSF57184">
    <property type="entry name" value="Growth factor receptor domain"/>
    <property type="match status" value="1"/>
</dbReference>
<feature type="disulfide bond" evidence="6">
    <location>
        <begin position="2333"/>
        <end position="2343"/>
    </location>
</feature>
<feature type="domain" description="EGF-like" evidence="9">
    <location>
        <begin position="2237"/>
        <end position="2269"/>
    </location>
</feature>
<dbReference type="Pfam" id="PF23106">
    <property type="entry name" value="EGF_Teneurin"/>
    <property type="match status" value="1"/>
</dbReference>
<keyword evidence="2 8" id="KW-0732">Signal</keyword>
<dbReference type="SMART" id="SM00181">
    <property type="entry name" value="EGF"/>
    <property type="match status" value="25"/>
</dbReference>
<gene>
    <name evidence="12" type="ORF">P5673_024215</name>
</gene>
<feature type="domain" description="EGF-like" evidence="9">
    <location>
        <begin position="1702"/>
        <end position="1738"/>
    </location>
</feature>
<feature type="domain" description="EGF-like" evidence="9">
    <location>
        <begin position="2330"/>
        <end position="2361"/>
    </location>
</feature>
<keyword evidence="13" id="KW-1185">Reference proteome</keyword>
<reference evidence="12" key="2">
    <citation type="journal article" date="2023" name="Science">
        <title>Genomic signatures of disease resistance in endangered staghorn corals.</title>
        <authorList>
            <person name="Vollmer S.V."/>
            <person name="Selwyn J.D."/>
            <person name="Despard B.A."/>
            <person name="Roesel C.L."/>
        </authorList>
    </citation>
    <scope>NUCLEOTIDE SEQUENCE</scope>
    <source>
        <strain evidence="12">K2</strain>
    </source>
</reference>
<feature type="disulfide bond" evidence="6">
    <location>
        <begin position="2241"/>
        <end position="2251"/>
    </location>
</feature>
<feature type="disulfide bond" evidence="6">
    <location>
        <begin position="1858"/>
        <end position="1868"/>
    </location>
</feature>
<feature type="disulfide bond" evidence="6">
    <location>
        <begin position="2027"/>
        <end position="2036"/>
    </location>
</feature>
<feature type="domain" description="EGF-like" evidence="9">
    <location>
        <begin position="1854"/>
        <end position="1889"/>
    </location>
</feature>
<feature type="signal peptide" evidence="8">
    <location>
        <begin position="1"/>
        <end position="21"/>
    </location>
</feature>
<dbReference type="InterPro" id="IPR001881">
    <property type="entry name" value="EGF-like_Ca-bd_dom"/>
</dbReference>
<dbReference type="InterPro" id="IPR057885">
    <property type="entry name" value="Ig_VWDE"/>
</dbReference>
<feature type="disulfide bond" evidence="6">
    <location>
        <begin position="1895"/>
        <end position="1905"/>
    </location>
</feature>
<dbReference type="InterPro" id="IPR009030">
    <property type="entry name" value="Growth_fac_rcpt_cys_sf"/>
</dbReference>
<feature type="disulfide bond" evidence="6">
    <location>
        <begin position="1706"/>
        <end position="1716"/>
    </location>
</feature>
<evidence type="ECO:0000256" key="3">
    <source>
        <dbReference type="ARBA" id="ARBA00022737"/>
    </source>
</evidence>
<dbReference type="PROSITE" id="PS50026">
    <property type="entry name" value="EGF_3"/>
    <property type="match status" value="19"/>
</dbReference>
<dbReference type="PRINTS" id="PR01983">
    <property type="entry name" value="NOTCH"/>
</dbReference>
<feature type="domain" description="EGF-like" evidence="9">
    <location>
        <begin position="1275"/>
        <end position="1310"/>
    </location>
</feature>
<dbReference type="Pfam" id="PF25024">
    <property type="entry name" value="EGF_TEN"/>
    <property type="match status" value="1"/>
</dbReference>
<feature type="domain" description="EGF-like" evidence="9">
    <location>
        <begin position="1965"/>
        <end position="2000"/>
    </location>
</feature>
<feature type="disulfide bond" evidence="6">
    <location>
        <begin position="1728"/>
        <end position="1737"/>
    </location>
</feature>
<feature type="disulfide bond" evidence="6">
    <location>
        <begin position="1783"/>
        <end position="1793"/>
    </location>
</feature>
<feature type="domain" description="EGF-like" evidence="9">
    <location>
        <begin position="2076"/>
        <end position="2115"/>
    </location>
</feature>
<dbReference type="CDD" id="cd00054">
    <property type="entry name" value="EGF_CA"/>
    <property type="match status" value="6"/>
</dbReference>
<evidence type="ECO:0000259" key="9">
    <source>
        <dbReference type="PROSITE" id="PS50026"/>
    </source>
</evidence>
<comment type="caution">
    <text evidence="12">The sequence shown here is derived from an EMBL/GenBank/DDBJ whole genome shotgun (WGS) entry which is preliminary data.</text>
</comment>
<dbReference type="InterPro" id="IPR000742">
    <property type="entry name" value="EGF"/>
</dbReference>
<feature type="region of interest" description="Disordered" evidence="7">
    <location>
        <begin position="436"/>
        <end position="462"/>
    </location>
</feature>
<dbReference type="Gene3D" id="2.10.25.10">
    <property type="entry name" value="Laminin"/>
    <property type="match status" value="21"/>
</dbReference>
<feature type="domain" description="EGF-like" evidence="9">
    <location>
        <begin position="1779"/>
        <end position="1814"/>
    </location>
</feature>
<feature type="disulfide bond" evidence="6">
    <location>
        <begin position="1634"/>
        <end position="1651"/>
    </location>
</feature>
<reference evidence="12" key="1">
    <citation type="journal article" date="2023" name="G3 (Bethesda)">
        <title>Whole genome assembly and annotation of the endangered Caribbean coral Acropora cervicornis.</title>
        <authorList>
            <person name="Selwyn J.D."/>
            <person name="Vollmer S.V."/>
        </authorList>
    </citation>
    <scope>NUCLEOTIDE SEQUENCE</scope>
    <source>
        <strain evidence="12">K2</strain>
    </source>
</reference>
<feature type="domain" description="EGF-like" evidence="9">
    <location>
        <begin position="1625"/>
        <end position="1663"/>
    </location>
</feature>
<dbReference type="SMART" id="SM00179">
    <property type="entry name" value="EGF_CA"/>
    <property type="match status" value="14"/>
</dbReference>
<feature type="disulfide bond" evidence="6">
    <location>
        <begin position="2259"/>
        <end position="2268"/>
    </location>
</feature>
<feature type="domain" description="EGF-like" evidence="9">
    <location>
        <begin position="1891"/>
        <end position="1926"/>
    </location>
</feature>
<evidence type="ECO:0000256" key="5">
    <source>
        <dbReference type="ARBA" id="ARBA00023180"/>
    </source>
</evidence>
<organism evidence="12 13">
    <name type="scientific">Acropora cervicornis</name>
    <name type="common">Staghorn coral</name>
    <dbReference type="NCBI Taxonomy" id="6130"/>
    <lineage>
        <taxon>Eukaryota</taxon>
        <taxon>Metazoa</taxon>
        <taxon>Cnidaria</taxon>
        <taxon>Anthozoa</taxon>
        <taxon>Hexacorallia</taxon>
        <taxon>Scleractinia</taxon>
        <taxon>Astrocoeniina</taxon>
        <taxon>Acroporidae</taxon>
        <taxon>Acropora</taxon>
    </lineage>
</organism>
<feature type="disulfide bond" evidence="6">
    <location>
        <begin position="1932"/>
        <end position="1942"/>
    </location>
</feature>
<feature type="domain" description="EGF-like" evidence="9">
    <location>
        <begin position="1237"/>
        <end position="1274"/>
    </location>
</feature>
<feature type="domain" description="EGF-like" evidence="9">
    <location>
        <begin position="2297"/>
        <end position="2329"/>
    </location>
</feature>
<keyword evidence="1 6" id="KW-0245">EGF-like domain</keyword>
<feature type="disulfide bond" evidence="6">
    <location>
        <begin position="1804"/>
        <end position="1813"/>
    </location>
</feature>
<evidence type="ECO:0000313" key="13">
    <source>
        <dbReference type="Proteomes" id="UP001249851"/>
    </source>
</evidence>
<feature type="disulfide bond" evidence="6">
    <location>
        <begin position="1969"/>
        <end position="1979"/>
    </location>
</feature>
<feature type="disulfide bond" evidence="6">
    <location>
        <begin position="2319"/>
        <end position="2328"/>
    </location>
</feature>
<evidence type="ECO:0000259" key="11">
    <source>
        <dbReference type="PROSITE" id="PS51233"/>
    </source>
</evidence>
<feature type="domain" description="EGF-like" evidence="9">
    <location>
        <begin position="2002"/>
        <end position="2037"/>
    </location>
</feature>
<dbReference type="Gene3D" id="2.40.10.10">
    <property type="entry name" value="Trypsin-like serine proteases"/>
    <property type="match status" value="1"/>
</dbReference>
<evidence type="ECO:0000256" key="2">
    <source>
        <dbReference type="ARBA" id="ARBA00022729"/>
    </source>
</evidence>
<evidence type="ECO:0000256" key="4">
    <source>
        <dbReference type="ARBA" id="ARBA00023157"/>
    </source>
</evidence>
<dbReference type="FunFam" id="2.10.25.10:FF:000472">
    <property type="entry name" value="Uncharacterized protein, isoform A"/>
    <property type="match status" value="1"/>
</dbReference>
<feature type="domain" description="EGF-like" evidence="9">
    <location>
        <begin position="2039"/>
        <end position="2074"/>
    </location>
</feature>
<dbReference type="PROSITE" id="PS01187">
    <property type="entry name" value="EGF_CA"/>
    <property type="match status" value="1"/>
</dbReference>
<feature type="domain" description="Peptidase S1" evidence="10">
    <location>
        <begin position="18"/>
        <end position="290"/>
    </location>
</feature>
<feature type="disulfide bond" evidence="6">
    <location>
        <begin position="1842"/>
        <end position="1851"/>
    </location>
</feature>
<feature type="disulfide bond" evidence="6">
    <location>
        <begin position="2064"/>
        <end position="2073"/>
    </location>
</feature>
<feature type="disulfide bond" evidence="6">
    <location>
        <begin position="1279"/>
        <end position="1289"/>
    </location>
</feature>
<feature type="disulfide bond" evidence="6">
    <location>
        <begin position="2301"/>
        <end position="2311"/>
    </location>
</feature>
<dbReference type="PROSITE" id="PS00010">
    <property type="entry name" value="ASX_HYDROXYL"/>
    <property type="match status" value="2"/>
</dbReference>
<dbReference type="InterPro" id="IPR051022">
    <property type="entry name" value="Notch_Cell-Fate_Det"/>
</dbReference>
<dbReference type="InterPro" id="IPR009003">
    <property type="entry name" value="Peptidase_S1_PA"/>
</dbReference>
<dbReference type="GO" id="GO:0004252">
    <property type="term" value="F:serine-type endopeptidase activity"/>
    <property type="evidence" value="ECO:0007669"/>
    <property type="project" value="InterPro"/>
</dbReference>
<feature type="disulfide bond" evidence="6">
    <location>
        <begin position="1820"/>
        <end position="1830"/>
    </location>
</feature>
<evidence type="ECO:0000256" key="7">
    <source>
        <dbReference type="SAM" id="MobiDB-lite"/>
    </source>
</evidence>
<dbReference type="PROSITE" id="PS01186">
    <property type="entry name" value="EGF_2"/>
    <property type="match status" value="13"/>
</dbReference>